<sequence>MTQTHSKRLRQEEDIGKLVPSRMPSSGQWVESAARMFDQLEHSPTQESDKGRMKANPISVRPLVAFCVWQTTINEIPNGRDIARVVYACVIHFLMSYFSTLHPCKGRNRQQAHQAHEQASTDPRFKPVHQ</sequence>
<organism evidence="2 3">
    <name type="scientific">Aspergillus sclerotioniger CBS 115572</name>
    <dbReference type="NCBI Taxonomy" id="1450535"/>
    <lineage>
        <taxon>Eukaryota</taxon>
        <taxon>Fungi</taxon>
        <taxon>Dikarya</taxon>
        <taxon>Ascomycota</taxon>
        <taxon>Pezizomycotina</taxon>
        <taxon>Eurotiomycetes</taxon>
        <taxon>Eurotiomycetidae</taxon>
        <taxon>Eurotiales</taxon>
        <taxon>Aspergillaceae</taxon>
        <taxon>Aspergillus</taxon>
        <taxon>Aspergillus subgen. Circumdati</taxon>
    </lineage>
</organism>
<feature type="region of interest" description="Disordered" evidence="1">
    <location>
        <begin position="108"/>
        <end position="130"/>
    </location>
</feature>
<comment type="caution">
    <text evidence="2">The sequence shown here is derived from an EMBL/GenBank/DDBJ whole genome shotgun (WGS) entry which is preliminary data.</text>
</comment>
<proteinExistence type="predicted"/>
<dbReference type="RefSeq" id="XP_025463301.1">
    <property type="nucleotide sequence ID" value="XM_025613478.1"/>
</dbReference>
<dbReference type="AlphaFoldDB" id="A0A317VH83"/>
<gene>
    <name evidence="2" type="ORF">BO94DRAFT_550103</name>
</gene>
<evidence type="ECO:0000256" key="1">
    <source>
        <dbReference type="SAM" id="MobiDB-lite"/>
    </source>
</evidence>
<dbReference type="GeneID" id="37115621"/>
<reference evidence="2 3" key="1">
    <citation type="submission" date="2016-12" db="EMBL/GenBank/DDBJ databases">
        <title>The genomes of Aspergillus section Nigri reveals drivers in fungal speciation.</title>
        <authorList>
            <consortium name="DOE Joint Genome Institute"/>
            <person name="Vesth T.C."/>
            <person name="Nybo J."/>
            <person name="Theobald S."/>
            <person name="Brandl J."/>
            <person name="Frisvad J.C."/>
            <person name="Nielsen K.F."/>
            <person name="Lyhne E.K."/>
            <person name="Kogle M.E."/>
            <person name="Kuo A."/>
            <person name="Riley R."/>
            <person name="Clum A."/>
            <person name="Nolan M."/>
            <person name="Lipzen A."/>
            <person name="Salamov A."/>
            <person name="Henrissat B."/>
            <person name="Wiebenga A."/>
            <person name="De Vries R.P."/>
            <person name="Grigoriev I.V."/>
            <person name="Mortensen U.H."/>
            <person name="Andersen M.R."/>
            <person name="Baker S.E."/>
        </authorList>
    </citation>
    <scope>NUCLEOTIDE SEQUENCE [LARGE SCALE GENOMIC DNA]</scope>
    <source>
        <strain evidence="2 3">CBS 115572</strain>
    </source>
</reference>
<evidence type="ECO:0000313" key="2">
    <source>
        <dbReference type="EMBL" id="PWY72527.1"/>
    </source>
</evidence>
<dbReference type="EMBL" id="MSFK01000033">
    <property type="protein sequence ID" value="PWY72527.1"/>
    <property type="molecule type" value="Genomic_DNA"/>
</dbReference>
<dbReference type="Proteomes" id="UP000246702">
    <property type="component" value="Unassembled WGS sequence"/>
</dbReference>
<feature type="region of interest" description="Disordered" evidence="1">
    <location>
        <begin position="1"/>
        <end position="30"/>
    </location>
</feature>
<keyword evidence="3" id="KW-1185">Reference proteome</keyword>
<feature type="compositionally biased region" description="Polar residues" evidence="1">
    <location>
        <begin position="111"/>
        <end position="121"/>
    </location>
</feature>
<evidence type="ECO:0000313" key="3">
    <source>
        <dbReference type="Proteomes" id="UP000246702"/>
    </source>
</evidence>
<accession>A0A317VH83</accession>
<protein>
    <submittedName>
        <fullName evidence="2">Uncharacterized protein</fullName>
    </submittedName>
</protein>
<name>A0A317VH83_9EURO</name>